<proteinExistence type="predicted"/>
<dbReference type="AlphaFoldDB" id="A0A1R1Y1P9"/>
<feature type="compositionally biased region" description="Basic and acidic residues" evidence="1">
    <location>
        <begin position="75"/>
        <end position="87"/>
    </location>
</feature>
<evidence type="ECO:0000313" key="2">
    <source>
        <dbReference type="EMBL" id="OMJ20881.1"/>
    </source>
</evidence>
<accession>A0A1R1Y1P9</accession>
<evidence type="ECO:0000256" key="1">
    <source>
        <dbReference type="SAM" id="MobiDB-lite"/>
    </source>
</evidence>
<keyword evidence="3" id="KW-1185">Reference proteome</keyword>
<protein>
    <submittedName>
        <fullName evidence="2">Uncharacterized protein</fullName>
    </submittedName>
</protein>
<feature type="region of interest" description="Disordered" evidence="1">
    <location>
        <begin position="66"/>
        <end position="87"/>
    </location>
</feature>
<dbReference type="EMBL" id="LSSN01001138">
    <property type="protein sequence ID" value="OMJ20881.1"/>
    <property type="molecule type" value="Genomic_DNA"/>
</dbReference>
<dbReference type="OrthoDB" id="5545891at2759"/>
<comment type="caution">
    <text evidence="2">The sequence shown here is derived from an EMBL/GenBank/DDBJ whole genome shotgun (WGS) entry which is preliminary data.</text>
</comment>
<gene>
    <name evidence="2" type="ORF">AYI70_g3819</name>
</gene>
<evidence type="ECO:0000313" key="3">
    <source>
        <dbReference type="Proteomes" id="UP000187283"/>
    </source>
</evidence>
<sequence>MPDNETSRDLYIVDRAPPRDLLAYPELFDSIRSIKNDFFRSPLKDAAKSNFIGLCRRNESMIYEPPSLNGFELSPETKKDDSKLFNI</sequence>
<organism evidence="2 3">
    <name type="scientific">Smittium culicis</name>
    <dbReference type="NCBI Taxonomy" id="133412"/>
    <lineage>
        <taxon>Eukaryota</taxon>
        <taxon>Fungi</taxon>
        <taxon>Fungi incertae sedis</taxon>
        <taxon>Zoopagomycota</taxon>
        <taxon>Kickxellomycotina</taxon>
        <taxon>Harpellomycetes</taxon>
        <taxon>Harpellales</taxon>
        <taxon>Legeriomycetaceae</taxon>
        <taxon>Smittium</taxon>
    </lineage>
</organism>
<name>A0A1R1Y1P9_9FUNG</name>
<dbReference type="Proteomes" id="UP000187283">
    <property type="component" value="Unassembled WGS sequence"/>
</dbReference>
<reference evidence="2 3" key="1">
    <citation type="submission" date="2017-01" db="EMBL/GenBank/DDBJ databases">
        <authorList>
            <person name="Mah S.A."/>
            <person name="Swanson W.J."/>
            <person name="Moy G.W."/>
            <person name="Vacquier V.D."/>
        </authorList>
    </citation>
    <scope>NUCLEOTIDE SEQUENCE [LARGE SCALE GENOMIC DNA]</scope>
    <source>
        <strain evidence="2 3">GSMNP</strain>
    </source>
</reference>